<evidence type="ECO:0000259" key="9">
    <source>
        <dbReference type="Pfam" id="PF07715"/>
    </source>
</evidence>
<evidence type="ECO:0000256" key="2">
    <source>
        <dbReference type="ARBA" id="ARBA00022448"/>
    </source>
</evidence>
<evidence type="ECO:0000256" key="4">
    <source>
        <dbReference type="ARBA" id="ARBA00022692"/>
    </source>
</evidence>
<dbReference type="Pfam" id="PF13715">
    <property type="entry name" value="CarbopepD_reg_2"/>
    <property type="match status" value="1"/>
</dbReference>
<evidence type="ECO:0000256" key="8">
    <source>
        <dbReference type="SAM" id="SignalP"/>
    </source>
</evidence>
<dbReference type="Proteomes" id="UP000184474">
    <property type="component" value="Unassembled WGS sequence"/>
</dbReference>
<evidence type="ECO:0000256" key="3">
    <source>
        <dbReference type="ARBA" id="ARBA00022452"/>
    </source>
</evidence>
<dbReference type="SUPFAM" id="SSF56935">
    <property type="entry name" value="Porins"/>
    <property type="match status" value="1"/>
</dbReference>
<dbReference type="GO" id="GO:0009279">
    <property type="term" value="C:cell outer membrane"/>
    <property type="evidence" value="ECO:0007669"/>
    <property type="project" value="UniProtKB-SubCell"/>
</dbReference>
<keyword evidence="11" id="KW-1185">Reference proteome</keyword>
<dbReference type="InterPro" id="IPR036942">
    <property type="entry name" value="Beta-barrel_TonB_sf"/>
</dbReference>
<dbReference type="Gene3D" id="2.40.170.20">
    <property type="entry name" value="TonB-dependent receptor, beta-barrel domain"/>
    <property type="match status" value="1"/>
</dbReference>
<keyword evidence="2 7" id="KW-0813">Transport</keyword>
<keyword evidence="5 7" id="KW-0472">Membrane</keyword>
<organism evidence="10 11">
    <name type="scientific">Reichenbachiella agariperforans</name>
    <dbReference type="NCBI Taxonomy" id="156994"/>
    <lineage>
        <taxon>Bacteria</taxon>
        <taxon>Pseudomonadati</taxon>
        <taxon>Bacteroidota</taxon>
        <taxon>Cytophagia</taxon>
        <taxon>Cytophagales</taxon>
        <taxon>Reichenbachiellaceae</taxon>
        <taxon>Reichenbachiella</taxon>
    </lineage>
</organism>
<feature type="signal peptide" evidence="8">
    <location>
        <begin position="1"/>
        <end position="38"/>
    </location>
</feature>
<evidence type="ECO:0000256" key="7">
    <source>
        <dbReference type="PROSITE-ProRule" id="PRU01360"/>
    </source>
</evidence>
<dbReference type="InterPro" id="IPR039426">
    <property type="entry name" value="TonB-dep_rcpt-like"/>
</dbReference>
<feature type="chain" id="PRO_5012274437" evidence="8">
    <location>
        <begin position="39"/>
        <end position="1078"/>
    </location>
</feature>
<dbReference type="STRING" id="156994.SAMN04488028_103119"/>
<proteinExistence type="inferred from homology"/>
<comment type="subcellular location">
    <subcellularLocation>
        <location evidence="1 7">Cell outer membrane</location>
        <topology evidence="1 7">Multi-pass membrane protein</topology>
    </subcellularLocation>
</comment>
<dbReference type="NCBIfam" id="TIGR04057">
    <property type="entry name" value="SusC_RagA_signa"/>
    <property type="match status" value="1"/>
</dbReference>
<dbReference type="EMBL" id="FRAA01000003">
    <property type="protein sequence ID" value="SHK13601.1"/>
    <property type="molecule type" value="Genomic_DNA"/>
</dbReference>
<dbReference type="InterPro" id="IPR012910">
    <property type="entry name" value="Plug_dom"/>
</dbReference>
<evidence type="ECO:0000313" key="10">
    <source>
        <dbReference type="EMBL" id="SHK13601.1"/>
    </source>
</evidence>
<keyword evidence="6 7" id="KW-0998">Cell outer membrane</keyword>
<dbReference type="RefSeq" id="WP_245816822.1">
    <property type="nucleotide sequence ID" value="NZ_FRAA01000003.1"/>
</dbReference>
<accession>A0A1M6Q0D1</accession>
<comment type="similarity">
    <text evidence="7">Belongs to the TonB-dependent receptor family.</text>
</comment>
<dbReference type="NCBIfam" id="TIGR04056">
    <property type="entry name" value="OMP_RagA_SusC"/>
    <property type="match status" value="1"/>
</dbReference>
<evidence type="ECO:0000256" key="1">
    <source>
        <dbReference type="ARBA" id="ARBA00004571"/>
    </source>
</evidence>
<dbReference type="InterPro" id="IPR008969">
    <property type="entry name" value="CarboxyPept-like_regulatory"/>
</dbReference>
<dbReference type="InterPro" id="IPR023997">
    <property type="entry name" value="TonB-dep_OMP_SusC/RagA_CS"/>
</dbReference>
<sequence>MKDVYKRRKAWMIGGFKTPAVLLIVFCVVLLGASPALAQEVKVSGKITAGDTGDELPGVTVVQKGTTNGTITNVNGDYSVSVSSDAVLVFSYLGYESKEVAISGRSTIDVAMDINAEELEEVVVVGYGEMRKADLTSAQTSISSQEIDRTVNTTIDQAIAGRSAGVLVTQNTGAPGGGISVNIRGLSTLGGSNEPLYVIDGVQIQGSNSLSGVNPLSSLNPADVESIEILQGPSATAVFGSRGTNGVVMITTKRGKAGNAKITYGYSYSLQTPPENQDVMNLRQYAQMENDYKDLVGGDVREDFLDPSILGEGTDWQSELFNSAAIQKHQIGISGGDEKSSYYISGERFMQEGVAVGSGFERTSMRVNLDTKPRDWFSVGVNLNLTQTDEEIASTQGNLISNGLRLAPQIPVTNIDGSYGGGNLDNNAEQFAPVNPVALGNMITNERMERKLIGGVNVKFQIIDGLELRSSINTNMGFQASTYYRPTYEFGWQVNDLAQLTNNHNYNTWWNWNQTLQYTKQLGKHHVNAMVTHEAQSSYWKNVGASRQGFSTNTLFDLEAGNPELSSNSGQQADWAQDSYLGRVNYNYNDRYIITAAFRADGSSNFGPENKWGYFPSVSAAWRVSEEAFFNVNFISDLRFRYEIGLTGNQGNAGPIYAGMSSAIPTDLGTGFRPASYPNPDYQWEQTQTDNYGVTLGLFGSRIQLDVDYFIRSTDNLILQAALPSYMGTNGAASVTAPTVNIGSLQNKGWAISLNTINIDNNGFKWESNFNVTSVDTEITALSAGATHITRRGEDWFLKGFAQRSVIGESPWRFFGYEEEGIFESVEDIEASAIPVDNNGDRLSVAEDGVWVGDVKYKDQLTEDTDGDGVADASDGIIDEKDMTFIGNPLPEFYGGFTNTFSYKGLSLSVLLIGSYGNDVYNYLRFQNSNPNNINLGQNMVVDAMNYARVGVDEAGNPALENPGTNVARLTSSSANGNYDRLTDKYVEDGSYIRVKNISLSYVLPSSLIDRQRVIRNVTLGVSAQNVYTFTKYSGYDPEVGTFVGDSGGVGAASGFMGVDYGRYPLTPVYSFSVGLEF</sequence>
<feature type="domain" description="TonB-dependent receptor plug" evidence="9">
    <location>
        <begin position="132"/>
        <end position="247"/>
    </location>
</feature>
<keyword evidence="8" id="KW-0732">Signal</keyword>
<dbReference type="AlphaFoldDB" id="A0A1M6Q0D1"/>
<dbReference type="PROSITE" id="PS52016">
    <property type="entry name" value="TONB_DEPENDENT_REC_3"/>
    <property type="match status" value="1"/>
</dbReference>
<dbReference type="InterPro" id="IPR037066">
    <property type="entry name" value="Plug_dom_sf"/>
</dbReference>
<evidence type="ECO:0000256" key="5">
    <source>
        <dbReference type="ARBA" id="ARBA00023136"/>
    </source>
</evidence>
<keyword evidence="3 7" id="KW-1134">Transmembrane beta strand</keyword>
<keyword evidence="4 7" id="KW-0812">Transmembrane</keyword>
<protein>
    <submittedName>
        <fullName evidence="10">TonB-linked outer membrane protein, SusC/RagA family</fullName>
    </submittedName>
</protein>
<gene>
    <name evidence="10" type="ORF">SAMN04488028_103119</name>
</gene>
<reference evidence="11" key="1">
    <citation type="submission" date="2016-11" db="EMBL/GenBank/DDBJ databases">
        <authorList>
            <person name="Varghese N."/>
            <person name="Submissions S."/>
        </authorList>
    </citation>
    <scope>NUCLEOTIDE SEQUENCE [LARGE SCALE GENOMIC DNA]</scope>
    <source>
        <strain evidence="11">DSM 26134</strain>
    </source>
</reference>
<dbReference type="InterPro" id="IPR023996">
    <property type="entry name" value="TonB-dep_OMP_SusC/RagA"/>
</dbReference>
<name>A0A1M6Q0D1_REIAG</name>
<dbReference type="Pfam" id="PF07715">
    <property type="entry name" value="Plug"/>
    <property type="match status" value="1"/>
</dbReference>
<evidence type="ECO:0000313" key="11">
    <source>
        <dbReference type="Proteomes" id="UP000184474"/>
    </source>
</evidence>
<dbReference type="Gene3D" id="2.170.130.10">
    <property type="entry name" value="TonB-dependent receptor, plug domain"/>
    <property type="match status" value="1"/>
</dbReference>
<dbReference type="SUPFAM" id="SSF49464">
    <property type="entry name" value="Carboxypeptidase regulatory domain-like"/>
    <property type="match status" value="1"/>
</dbReference>
<evidence type="ECO:0000256" key="6">
    <source>
        <dbReference type="ARBA" id="ARBA00023237"/>
    </source>
</evidence>